<comment type="caution">
    <text evidence="3">The sequence shown here is derived from an EMBL/GenBank/DDBJ whole genome shotgun (WGS) entry which is preliminary data.</text>
</comment>
<keyword evidence="2" id="KW-0812">Transmembrane</keyword>
<evidence type="ECO:0000313" key="4">
    <source>
        <dbReference type="Proteomes" id="UP000178449"/>
    </source>
</evidence>
<accession>A0A1F6GEY4</accession>
<dbReference type="Proteomes" id="UP000178449">
    <property type="component" value="Unassembled WGS sequence"/>
</dbReference>
<evidence type="ECO:0000256" key="2">
    <source>
        <dbReference type="SAM" id="Phobius"/>
    </source>
</evidence>
<keyword evidence="2" id="KW-0472">Membrane</keyword>
<dbReference type="AlphaFoldDB" id="A0A1F6GEY4"/>
<organism evidence="3 4">
    <name type="scientific">Candidatus Lambdaproteobacteria bacterium RIFOXYD2_FULL_50_16</name>
    <dbReference type="NCBI Taxonomy" id="1817772"/>
    <lineage>
        <taxon>Bacteria</taxon>
        <taxon>Pseudomonadati</taxon>
        <taxon>Pseudomonadota</taxon>
        <taxon>Candidatus Lambdaproteobacteria</taxon>
    </lineage>
</organism>
<feature type="transmembrane region" description="Helical" evidence="2">
    <location>
        <begin position="15"/>
        <end position="34"/>
    </location>
</feature>
<keyword evidence="2" id="KW-1133">Transmembrane helix</keyword>
<gene>
    <name evidence="3" type="ORF">A2527_03700</name>
</gene>
<evidence type="ECO:0000256" key="1">
    <source>
        <dbReference type="SAM" id="MobiDB-lite"/>
    </source>
</evidence>
<dbReference type="STRING" id="1817772.A2527_03700"/>
<evidence type="ECO:0000313" key="3">
    <source>
        <dbReference type="EMBL" id="OGG96671.1"/>
    </source>
</evidence>
<dbReference type="EMBL" id="MFNE01000010">
    <property type="protein sequence ID" value="OGG96671.1"/>
    <property type="molecule type" value="Genomic_DNA"/>
</dbReference>
<name>A0A1F6GEY4_9PROT</name>
<proteinExistence type="predicted"/>
<protein>
    <submittedName>
        <fullName evidence="3">Uncharacterized protein</fullName>
    </submittedName>
</protein>
<feature type="region of interest" description="Disordered" evidence="1">
    <location>
        <begin position="43"/>
        <end position="70"/>
    </location>
</feature>
<reference evidence="3 4" key="1">
    <citation type="journal article" date="2016" name="Nat. Commun.">
        <title>Thousands of microbial genomes shed light on interconnected biogeochemical processes in an aquifer system.</title>
        <authorList>
            <person name="Anantharaman K."/>
            <person name="Brown C.T."/>
            <person name="Hug L.A."/>
            <person name="Sharon I."/>
            <person name="Castelle C.J."/>
            <person name="Probst A.J."/>
            <person name="Thomas B.C."/>
            <person name="Singh A."/>
            <person name="Wilkins M.J."/>
            <person name="Karaoz U."/>
            <person name="Brodie E.L."/>
            <person name="Williams K.H."/>
            <person name="Hubbard S.S."/>
            <person name="Banfield J.F."/>
        </authorList>
    </citation>
    <scope>NUCLEOTIDE SEQUENCE [LARGE SCALE GENOMIC DNA]</scope>
</reference>
<sequence length="70" mass="8169">MEQFANELAAKEQLMYWWGLGLVVFFVLVPYLTIRANKKERLHPREYPDPNLAQTPEPAPEEHNTGEESK</sequence>
<feature type="compositionally biased region" description="Basic and acidic residues" evidence="1">
    <location>
        <begin position="60"/>
        <end position="70"/>
    </location>
</feature>